<keyword evidence="5 9" id="KW-0067">ATP-binding</keyword>
<evidence type="ECO:0000313" key="12">
    <source>
        <dbReference type="EMBL" id="OGL38746.1"/>
    </source>
</evidence>
<comment type="catalytic activity">
    <reaction evidence="7">
        <text>L-aspartate + L-glutamine + ATP + H2O = L-asparagine + L-glutamate + AMP + diphosphate + H(+)</text>
        <dbReference type="Rhea" id="RHEA:12228"/>
        <dbReference type="ChEBI" id="CHEBI:15377"/>
        <dbReference type="ChEBI" id="CHEBI:15378"/>
        <dbReference type="ChEBI" id="CHEBI:29985"/>
        <dbReference type="ChEBI" id="CHEBI:29991"/>
        <dbReference type="ChEBI" id="CHEBI:30616"/>
        <dbReference type="ChEBI" id="CHEBI:33019"/>
        <dbReference type="ChEBI" id="CHEBI:58048"/>
        <dbReference type="ChEBI" id="CHEBI:58359"/>
        <dbReference type="ChEBI" id="CHEBI:456215"/>
        <dbReference type="EC" id="6.3.5.4"/>
    </reaction>
</comment>
<accession>A0A1F7RB01</accession>
<dbReference type="InterPro" id="IPR014729">
    <property type="entry name" value="Rossmann-like_a/b/a_fold"/>
</dbReference>
<dbReference type="EMBL" id="MGDB01000138">
    <property type="protein sequence ID" value="OGL38746.1"/>
    <property type="molecule type" value="Genomic_DNA"/>
</dbReference>
<dbReference type="AlphaFoldDB" id="A0A1F7RB01"/>
<feature type="binding site" evidence="9">
    <location>
        <begin position="363"/>
        <end position="364"/>
    </location>
    <ligand>
        <name>ATP</name>
        <dbReference type="ChEBI" id="CHEBI:30616"/>
    </ligand>
</feature>
<gene>
    <name evidence="12" type="ORF">A2042_09710</name>
</gene>
<keyword evidence="8" id="KW-0028">Amino-acid biosynthesis</keyword>
<dbReference type="SUPFAM" id="SSF56235">
    <property type="entry name" value="N-terminal nucleophile aminohydrolases (Ntn hydrolases)"/>
    <property type="match status" value="1"/>
</dbReference>
<dbReference type="InterPro" id="IPR006426">
    <property type="entry name" value="Asn_synth_AEB"/>
</dbReference>
<protein>
    <recommendedName>
        <fullName evidence="3">asparagine synthase (glutamine-hydrolyzing)</fullName>
        <ecNumber evidence="3">6.3.5.4</ecNumber>
    </recommendedName>
</protein>
<feature type="binding site" evidence="9">
    <location>
        <position position="288"/>
    </location>
    <ligand>
        <name>ATP</name>
        <dbReference type="ChEBI" id="CHEBI:30616"/>
    </ligand>
</feature>
<feature type="active site" description="For GATase activity" evidence="8">
    <location>
        <position position="2"/>
    </location>
</feature>
<evidence type="ECO:0000313" key="13">
    <source>
        <dbReference type="Proteomes" id="UP000178526"/>
    </source>
</evidence>
<dbReference type="GO" id="GO:0005829">
    <property type="term" value="C:cytosol"/>
    <property type="evidence" value="ECO:0007669"/>
    <property type="project" value="TreeGrafter"/>
</dbReference>
<dbReference type="CDD" id="cd01991">
    <property type="entry name" value="Asn_synthase_B_C"/>
    <property type="match status" value="1"/>
</dbReference>
<sequence>MCGICGIINFKDRSPVNAEVLNKMTRVLNHRGPDDGGKFNDGYAGLGIRRLSIIDPEGGTQPIYNEDRNVVIVFNGEIYNFKELREGLKKNGHKFKTSTDTEVIIHLYEERGEECLNFLNGMFAFCIWDKKNEKLFLARDRLGIKPLYYCINEKGLSFASEIKSLLQDPFIQQNLNQEAIIDFFSLGYILSPKSIFKNTYSLPPGYFLLLANGEIKENRYWDLSYEKEETSGPEETSEKFFEVISSSVKSHLISDVPLGAFLSGGIDSSTIVSFMQSSNQNSTKTFSIIIDEHGWNEGDFIGVAKEHFNTEHYESVIDSIDTEIQNLLPKAIWYNDEPFADSSFIPTFLVSSLARTKVKVALSGDGGDENLAGYPSYIADKIAFCMESIPGLSNLTLLQKPVSFLTSNPRILRFIDGLKFPPQKAHYWWRVLFTDEEREKLFSEDFIKGYTGYNSYFTFENYFNKCDGNSFLKKTLYTDIKTWLTDDILRKVDRASMANSLEVRVPFLDHKVVEFCASIPDNLKIRGFNTKYILKKTMSGKVPESIISRKKKGFHLPVSKYIKNQLKDLTLTHLSKNSINSLGILNYNYISSLISEHMAGKRDHGQKIWALLCFSLWHQICYRKKLSEPPETI</sequence>
<evidence type="ECO:0000256" key="2">
    <source>
        <dbReference type="ARBA" id="ARBA00005752"/>
    </source>
</evidence>
<dbReference type="PROSITE" id="PS51278">
    <property type="entry name" value="GATASE_TYPE_2"/>
    <property type="match status" value="1"/>
</dbReference>
<proteinExistence type="inferred from homology"/>
<dbReference type="GO" id="GO:0006529">
    <property type="term" value="P:asparagine biosynthetic process"/>
    <property type="evidence" value="ECO:0007669"/>
    <property type="project" value="UniProtKB-KW"/>
</dbReference>
<evidence type="ECO:0000256" key="6">
    <source>
        <dbReference type="ARBA" id="ARBA00022962"/>
    </source>
</evidence>
<comment type="similarity">
    <text evidence="2">Belongs to the asparagine synthetase family.</text>
</comment>
<evidence type="ECO:0000256" key="9">
    <source>
        <dbReference type="PIRSR" id="PIRSR001589-2"/>
    </source>
</evidence>
<dbReference type="CDD" id="cd00712">
    <property type="entry name" value="AsnB"/>
    <property type="match status" value="1"/>
</dbReference>
<keyword evidence="6 8" id="KW-0315">Glutamine amidotransferase</keyword>
<dbReference type="Gene3D" id="3.60.20.10">
    <property type="entry name" value="Glutamine Phosphoribosylpyrophosphate, subunit 1, domain 1"/>
    <property type="match status" value="1"/>
</dbReference>
<dbReference type="InterPro" id="IPR029055">
    <property type="entry name" value="Ntn_hydrolases_N"/>
</dbReference>
<comment type="caution">
    <text evidence="12">The sequence shown here is derived from an EMBL/GenBank/DDBJ whole genome shotgun (WGS) entry which is preliminary data.</text>
</comment>
<reference evidence="12 13" key="1">
    <citation type="journal article" date="2016" name="Nat. Commun.">
        <title>Thousands of microbial genomes shed light on interconnected biogeochemical processes in an aquifer system.</title>
        <authorList>
            <person name="Anantharaman K."/>
            <person name="Brown C.T."/>
            <person name="Hug L.A."/>
            <person name="Sharon I."/>
            <person name="Castelle C.J."/>
            <person name="Probst A.J."/>
            <person name="Thomas B.C."/>
            <person name="Singh A."/>
            <person name="Wilkins M.J."/>
            <person name="Karaoz U."/>
            <person name="Brodie E.L."/>
            <person name="Williams K.H."/>
            <person name="Hubbard S.S."/>
            <person name="Banfield J.F."/>
        </authorList>
    </citation>
    <scope>NUCLEOTIDE SEQUENCE [LARGE SCALE GENOMIC DNA]</scope>
</reference>
<keyword evidence="8" id="KW-0061">Asparagine biosynthesis</keyword>
<dbReference type="PANTHER" id="PTHR43284:SF1">
    <property type="entry name" value="ASPARAGINE SYNTHETASE"/>
    <property type="match status" value="1"/>
</dbReference>
<dbReference type="InterPro" id="IPR001962">
    <property type="entry name" value="Asn_synthase"/>
</dbReference>
<dbReference type="GO" id="GO:0004066">
    <property type="term" value="F:asparagine synthase (glutamine-hydrolyzing) activity"/>
    <property type="evidence" value="ECO:0007669"/>
    <property type="project" value="UniProtKB-EC"/>
</dbReference>
<dbReference type="InterPro" id="IPR033738">
    <property type="entry name" value="AsnB_N"/>
</dbReference>
<evidence type="ECO:0000256" key="8">
    <source>
        <dbReference type="PIRSR" id="PIRSR001589-1"/>
    </source>
</evidence>
<evidence type="ECO:0000256" key="10">
    <source>
        <dbReference type="PIRSR" id="PIRSR001589-3"/>
    </source>
</evidence>
<feature type="site" description="Important for beta-aspartyl-AMP intermediate formation" evidence="10">
    <location>
        <position position="365"/>
    </location>
</feature>
<evidence type="ECO:0000256" key="4">
    <source>
        <dbReference type="ARBA" id="ARBA00022741"/>
    </source>
</evidence>
<comment type="pathway">
    <text evidence="1">Amino-acid biosynthesis; L-asparagine biosynthesis; L-asparagine from L-aspartate (L-Gln route): step 1/1.</text>
</comment>
<evidence type="ECO:0000256" key="5">
    <source>
        <dbReference type="ARBA" id="ARBA00022840"/>
    </source>
</evidence>
<feature type="domain" description="Glutamine amidotransferase type-2" evidence="11">
    <location>
        <begin position="2"/>
        <end position="213"/>
    </location>
</feature>
<dbReference type="Gene3D" id="3.40.50.620">
    <property type="entry name" value="HUPs"/>
    <property type="match status" value="1"/>
</dbReference>
<evidence type="ECO:0000256" key="1">
    <source>
        <dbReference type="ARBA" id="ARBA00005187"/>
    </source>
</evidence>
<dbReference type="PANTHER" id="PTHR43284">
    <property type="entry name" value="ASPARAGINE SYNTHETASE (GLUTAMINE-HYDROLYZING)"/>
    <property type="match status" value="1"/>
</dbReference>
<dbReference type="PIRSF" id="PIRSF001589">
    <property type="entry name" value="Asn_synthetase_glu-h"/>
    <property type="match status" value="1"/>
</dbReference>
<dbReference type="GO" id="GO:0005524">
    <property type="term" value="F:ATP binding"/>
    <property type="evidence" value="ECO:0007669"/>
    <property type="project" value="UniProtKB-KW"/>
</dbReference>
<dbReference type="InterPro" id="IPR051786">
    <property type="entry name" value="ASN_synthetase/amidase"/>
</dbReference>
<dbReference type="Pfam" id="PF00733">
    <property type="entry name" value="Asn_synthase"/>
    <property type="match status" value="1"/>
</dbReference>
<feature type="binding site" evidence="9">
    <location>
        <position position="100"/>
    </location>
    <ligand>
        <name>L-glutamine</name>
        <dbReference type="ChEBI" id="CHEBI:58359"/>
    </ligand>
</feature>
<dbReference type="SUPFAM" id="SSF52402">
    <property type="entry name" value="Adenine nucleotide alpha hydrolases-like"/>
    <property type="match status" value="1"/>
</dbReference>
<dbReference type="Pfam" id="PF13537">
    <property type="entry name" value="GATase_7"/>
    <property type="match status" value="1"/>
</dbReference>
<evidence type="ECO:0000256" key="7">
    <source>
        <dbReference type="ARBA" id="ARBA00048741"/>
    </source>
</evidence>
<dbReference type="InterPro" id="IPR017932">
    <property type="entry name" value="GATase_2_dom"/>
</dbReference>
<name>A0A1F7RB01_9BACT</name>
<evidence type="ECO:0000259" key="11">
    <source>
        <dbReference type="PROSITE" id="PS51278"/>
    </source>
</evidence>
<dbReference type="NCBIfam" id="TIGR01536">
    <property type="entry name" value="asn_synth_AEB"/>
    <property type="match status" value="1"/>
</dbReference>
<evidence type="ECO:0000256" key="3">
    <source>
        <dbReference type="ARBA" id="ARBA00012737"/>
    </source>
</evidence>
<dbReference type="Proteomes" id="UP000178526">
    <property type="component" value="Unassembled WGS sequence"/>
</dbReference>
<keyword evidence="4 9" id="KW-0547">Nucleotide-binding</keyword>
<dbReference type="EC" id="6.3.5.4" evidence="3"/>
<organism evidence="12 13">
    <name type="scientific">Candidatus Schekmanbacteria bacterium GWA2_38_11</name>
    <dbReference type="NCBI Taxonomy" id="1817876"/>
    <lineage>
        <taxon>Bacteria</taxon>
        <taxon>Candidatus Schekmaniibacteriota</taxon>
    </lineage>
</organism>